<dbReference type="AlphaFoldDB" id="A0A2N5SGK5"/>
<proteinExistence type="predicted"/>
<dbReference type="OrthoDB" id="2016548at2759"/>
<keyword evidence="2" id="KW-1133">Transmembrane helix</keyword>
<dbReference type="PANTHER" id="PTHR33741:SF5">
    <property type="entry name" value="TRANSMEMBRANE PROTEIN DDB_G0269096-RELATED"/>
    <property type="match status" value="1"/>
</dbReference>
<feature type="transmembrane region" description="Helical" evidence="2">
    <location>
        <begin position="129"/>
        <end position="146"/>
    </location>
</feature>
<feature type="transmembrane region" description="Helical" evidence="2">
    <location>
        <begin position="153"/>
        <end position="173"/>
    </location>
</feature>
<evidence type="ECO:0000313" key="8">
    <source>
        <dbReference type="Proteomes" id="UP000235388"/>
    </source>
</evidence>
<evidence type="ECO:0000313" key="5">
    <source>
        <dbReference type="EMBL" id="PLW14270.1"/>
    </source>
</evidence>
<protein>
    <recommendedName>
        <fullName evidence="3">HPP transmembrane region domain-containing protein</fullName>
    </recommendedName>
</protein>
<feature type="region of interest" description="Disordered" evidence="1">
    <location>
        <begin position="307"/>
        <end position="370"/>
    </location>
</feature>
<dbReference type="EMBL" id="PGCI01000827">
    <property type="protein sequence ID" value="PLW14270.1"/>
    <property type="molecule type" value="Genomic_DNA"/>
</dbReference>
<keyword evidence="8" id="KW-1185">Reference proteome</keyword>
<feature type="compositionally biased region" description="Low complexity" evidence="1">
    <location>
        <begin position="40"/>
        <end position="52"/>
    </location>
</feature>
<keyword evidence="2" id="KW-0472">Membrane</keyword>
<dbReference type="Pfam" id="PF04982">
    <property type="entry name" value="TM_HPP"/>
    <property type="match status" value="1"/>
</dbReference>
<dbReference type="EMBL" id="PGCI01000068">
    <property type="protein sequence ID" value="PLW43409.1"/>
    <property type="molecule type" value="Genomic_DNA"/>
</dbReference>
<sequence>MPTPTKELEELSSGYESADDNQSHSPGTANGSFKAGSAVSSGSNSPHSTGSPVSCGGKSLSDAESQVSTLGPSGRKVRLLEKITNFDIRPKLPPWISRFLGYRKDGIARPIWALRWLDTFNVPIVVEEYLFGAICTISAVIGVIAINTTTYFASLPIPLSLGFVGALAIILSLSPHSAPAAPRNVVFSHLFASILATSVVKLFLSEGKHSVLIAGQLSNQTIWCWAAFVTTINLLFQKSTGFIHPPAGGTALIGTIQPGFIRIGWRFVGFVMTSVLFMLGLALFWGNIGRRAYPDFWIIAPTPPPPKDFQHSAPRNSSNGGSADPYSSSTSLSDGSYQPDEGSKESLTADFDSNTDSSDEKSLSLPIRTS</sequence>
<dbReference type="EMBL" id="PGCJ01000986">
    <property type="protein sequence ID" value="PLW12325.1"/>
    <property type="molecule type" value="Genomic_DNA"/>
</dbReference>
<comment type="caution">
    <text evidence="4">The sequence shown here is derived from an EMBL/GenBank/DDBJ whole genome shotgun (WGS) entry which is preliminary data.</text>
</comment>
<dbReference type="Proteomes" id="UP000235388">
    <property type="component" value="Unassembled WGS sequence"/>
</dbReference>
<evidence type="ECO:0000313" key="7">
    <source>
        <dbReference type="EMBL" id="PLW43409.1"/>
    </source>
</evidence>
<dbReference type="Proteomes" id="UP000235392">
    <property type="component" value="Unassembled WGS sequence"/>
</dbReference>
<evidence type="ECO:0000313" key="6">
    <source>
        <dbReference type="EMBL" id="PLW31534.1"/>
    </source>
</evidence>
<feature type="compositionally biased region" description="Low complexity" evidence="1">
    <location>
        <begin position="322"/>
        <end position="336"/>
    </location>
</feature>
<dbReference type="EMBL" id="PGCJ01000346">
    <property type="protein sequence ID" value="PLW31534.1"/>
    <property type="molecule type" value="Genomic_DNA"/>
</dbReference>
<feature type="transmembrane region" description="Helical" evidence="2">
    <location>
        <begin position="211"/>
        <end position="236"/>
    </location>
</feature>
<evidence type="ECO:0000256" key="1">
    <source>
        <dbReference type="SAM" id="MobiDB-lite"/>
    </source>
</evidence>
<keyword evidence="2" id="KW-0812">Transmembrane</keyword>
<evidence type="ECO:0000259" key="3">
    <source>
        <dbReference type="Pfam" id="PF04982"/>
    </source>
</evidence>
<dbReference type="STRING" id="200324.A0A2N5SGK5"/>
<accession>A0A2N5SGK5</accession>
<feature type="transmembrane region" description="Helical" evidence="2">
    <location>
        <begin position="263"/>
        <end position="285"/>
    </location>
</feature>
<dbReference type="InterPro" id="IPR058581">
    <property type="entry name" value="TM_HPP"/>
</dbReference>
<evidence type="ECO:0000313" key="4">
    <source>
        <dbReference type="EMBL" id="PLW12325.1"/>
    </source>
</evidence>
<organism evidence="4 8">
    <name type="scientific">Puccinia coronata f. sp. avenae</name>
    <dbReference type="NCBI Taxonomy" id="200324"/>
    <lineage>
        <taxon>Eukaryota</taxon>
        <taxon>Fungi</taxon>
        <taxon>Dikarya</taxon>
        <taxon>Basidiomycota</taxon>
        <taxon>Pucciniomycotina</taxon>
        <taxon>Pucciniomycetes</taxon>
        <taxon>Pucciniales</taxon>
        <taxon>Pucciniaceae</taxon>
        <taxon>Puccinia</taxon>
    </lineage>
</organism>
<feature type="domain" description="HPP transmembrane region" evidence="3">
    <location>
        <begin position="135"/>
        <end position="294"/>
    </location>
</feature>
<feature type="transmembrane region" description="Helical" evidence="2">
    <location>
        <begin position="185"/>
        <end position="204"/>
    </location>
</feature>
<dbReference type="PANTHER" id="PTHR33741">
    <property type="entry name" value="TRANSMEMBRANE PROTEIN DDB_G0269096-RELATED"/>
    <property type="match status" value="1"/>
</dbReference>
<evidence type="ECO:0000256" key="2">
    <source>
        <dbReference type="SAM" id="Phobius"/>
    </source>
</evidence>
<feature type="region of interest" description="Disordered" evidence="1">
    <location>
        <begin position="1"/>
        <end position="70"/>
    </location>
</feature>
<gene>
    <name evidence="6" type="ORF">PCANC_17134</name>
    <name evidence="4" type="ORF">PCANC_18325</name>
    <name evidence="7" type="ORF">PCASD_07498</name>
    <name evidence="5" type="ORF">PCASD_21032</name>
</gene>
<reference evidence="8 9" key="1">
    <citation type="submission" date="2017-11" db="EMBL/GenBank/DDBJ databases">
        <title>De novo assembly and phasing of dikaryotic genomes from two isolates of Puccinia coronata f. sp. avenae, the causal agent of oat crown rust.</title>
        <authorList>
            <person name="Miller M.E."/>
            <person name="Zhang Y."/>
            <person name="Omidvar V."/>
            <person name="Sperschneider J."/>
            <person name="Schwessinger B."/>
            <person name="Raley C."/>
            <person name="Palmer J.M."/>
            <person name="Garnica D."/>
            <person name="Upadhyaya N."/>
            <person name="Rathjen J."/>
            <person name="Taylor J.M."/>
            <person name="Park R.F."/>
            <person name="Dodds P.N."/>
            <person name="Hirsch C.D."/>
            <person name="Kianian S.F."/>
            <person name="Figueroa M."/>
        </authorList>
    </citation>
    <scope>NUCLEOTIDE SEQUENCE [LARGE SCALE GENOMIC DNA]</scope>
    <source>
        <strain evidence="4">12NC29</strain>
        <strain evidence="5">12SD80</strain>
    </source>
</reference>
<name>A0A2N5SGK5_9BASI</name>
<dbReference type="InterPro" id="IPR007065">
    <property type="entry name" value="HPP"/>
</dbReference>
<evidence type="ECO:0000313" key="9">
    <source>
        <dbReference type="Proteomes" id="UP000235392"/>
    </source>
</evidence>